<dbReference type="AlphaFoldDB" id="W9XXY5"/>
<reference evidence="2 3" key="1">
    <citation type="submission" date="2013-03" db="EMBL/GenBank/DDBJ databases">
        <title>The Genome Sequence of Capronia coronata CBS 617.96.</title>
        <authorList>
            <consortium name="The Broad Institute Genomics Platform"/>
            <person name="Cuomo C."/>
            <person name="de Hoog S."/>
            <person name="Gorbushina A."/>
            <person name="Walker B."/>
            <person name="Young S.K."/>
            <person name="Zeng Q."/>
            <person name="Gargeya S."/>
            <person name="Fitzgerald M."/>
            <person name="Haas B."/>
            <person name="Abouelleil A."/>
            <person name="Allen A.W."/>
            <person name="Alvarado L."/>
            <person name="Arachchi H.M."/>
            <person name="Berlin A.M."/>
            <person name="Chapman S.B."/>
            <person name="Gainer-Dewar J."/>
            <person name="Goldberg J."/>
            <person name="Griggs A."/>
            <person name="Gujja S."/>
            <person name="Hansen M."/>
            <person name="Howarth C."/>
            <person name="Imamovic A."/>
            <person name="Ireland A."/>
            <person name="Larimer J."/>
            <person name="McCowan C."/>
            <person name="Murphy C."/>
            <person name="Pearson M."/>
            <person name="Poon T.W."/>
            <person name="Priest M."/>
            <person name="Roberts A."/>
            <person name="Saif S."/>
            <person name="Shea T."/>
            <person name="Sisk P."/>
            <person name="Sykes S."/>
            <person name="Wortman J."/>
            <person name="Nusbaum C."/>
            <person name="Birren B."/>
        </authorList>
    </citation>
    <scope>NUCLEOTIDE SEQUENCE [LARGE SCALE GENOMIC DNA]</scope>
    <source>
        <strain evidence="2 3">CBS 617.96</strain>
    </source>
</reference>
<proteinExistence type="predicted"/>
<dbReference type="EMBL" id="AMWN01000005">
    <property type="protein sequence ID" value="EXJ85372.1"/>
    <property type="molecule type" value="Genomic_DNA"/>
</dbReference>
<name>W9XXY5_9EURO</name>
<keyword evidence="3" id="KW-1185">Reference proteome</keyword>
<evidence type="ECO:0000313" key="2">
    <source>
        <dbReference type="EMBL" id="EXJ85372.1"/>
    </source>
</evidence>
<evidence type="ECO:0000256" key="1">
    <source>
        <dbReference type="SAM" id="MobiDB-lite"/>
    </source>
</evidence>
<feature type="region of interest" description="Disordered" evidence="1">
    <location>
        <begin position="1"/>
        <end position="32"/>
    </location>
</feature>
<protein>
    <submittedName>
        <fullName evidence="2">Uncharacterized protein</fullName>
    </submittedName>
</protein>
<evidence type="ECO:0000313" key="3">
    <source>
        <dbReference type="Proteomes" id="UP000019484"/>
    </source>
</evidence>
<accession>W9XXY5</accession>
<dbReference type="GeneID" id="19160609"/>
<organism evidence="2 3">
    <name type="scientific">Capronia coronata CBS 617.96</name>
    <dbReference type="NCBI Taxonomy" id="1182541"/>
    <lineage>
        <taxon>Eukaryota</taxon>
        <taxon>Fungi</taxon>
        <taxon>Dikarya</taxon>
        <taxon>Ascomycota</taxon>
        <taxon>Pezizomycotina</taxon>
        <taxon>Eurotiomycetes</taxon>
        <taxon>Chaetothyriomycetidae</taxon>
        <taxon>Chaetothyriales</taxon>
        <taxon>Herpotrichiellaceae</taxon>
        <taxon>Capronia</taxon>
    </lineage>
</organism>
<comment type="caution">
    <text evidence="2">The sequence shown here is derived from an EMBL/GenBank/DDBJ whole genome shotgun (WGS) entry which is preliminary data.</text>
</comment>
<dbReference type="Proteomes" id="UP000019484">
    <property type="component" value="Unassembled WGS sequence"/>
</dbReference>
<dbReference type="RefSeq" id="XP_007724810.1">
    <property type="nucleotide sequence ID" value="XM_007726620.1"/>
</dbReference>
<dbReference type="HOGENOM" id="CLU_1065586_0_0_1"/>
<dbReference type="STRING" id="1182541.W9XXY5"/>
<feature type="compositionally biased region" description="Basic and acidic residues" evidence="1">
    <location>
        <begin position="181"/>
        <end position="197"/>
    </location>
</feature>
<sequence length="261" mass="28857">MDSDFLRSLSQFDDGLPDLNDPQSNMSNWNSLAGMFSFPTLSPLDTARTNTHTRLDAPGDTPDSLVRFLCEQDDHASPSEDPTSAQPSPPWMPAATQLTIGPEGPHHVDTPTTKLLMQAIDEAPNPGGDQSPRIRSINDIEGFSAQYFGLSGESDPYLLKHIKYDGNHERRYFKVHFRKAADAREPPQLDRRGDERAAGTPAEQPAEAFGEVPVQFMMTAEELTQEEGKDTAFRPDVSQEALRKELDALVGPENGIRLINL</sequence>
<feature type="compositionally biased region" description="Polar residues" evidence="1">
    <location>
        <begin position="21"/>
        <end position="31"/>
    </location>
</feature>
<gene>
    <name evidence="2" type="ORF">A1O1_05736</name>
</gene>
<feature type="region of interest" description="Disordered" evidence="1">
    <location>
        <begin position="74"/>
        <end position="95"/>
    </location>
</feature>
<dbReference type="OrthoDB" id="408631at2759"/>
<feature type="region of interest" description="Disordered" evidence="1">
    <location>
        <begin position="181"/>
        <end position="204"/>
    </location>
</feature>